<dbReference type="InterPro" id="IPR050667">
    <property type="entry name" value="PPR-containing_protein"/>
</dbReference>
<evidence type="ECO:0008006" key="7">
    <source>
        <dbReference type="Google" id="ProtNLM"/>
    </source>
</evidence>
<organism evidence="5 6">
    <name type="scientific">Oryza meyeriana var. granulata</name>
    <dbReference type="NCBI Taxonomy" id="110450"/>
    <lineage>
        <taxon>Eukaryota</taxon>
        <taxon>Viridiplantae</taxon>
        <taxon>Streptophyta</taxon>
        <taxon>Embryophyta</taxon>
        <taxon>Tracheophyta</taxon>
        <taxon>Spermatophyta</taxon>
        <taxon>Magnoliopsida</taxon>
        <taxon>Liliopsida</taxon>
        <taxon>Poales</taxon>
        <taxon>Poaceae</taxon>
        <taxon>BOP clade</taxon>
        <taxon>Oryzoideae</taxon>
        <taxon>Oryzeae</taxon>
        <taxon>Oryzinae</taxon>
        <taxon>Oryza</taxon>
        <taxon>Oryza meyeriana</taxon>
    </lineage>
</organism>
<dbReference type="AlphaFoldDB" id="A0A6G1DLJ9"/>
<dbReference type="PROSITE" id="PS51375">
    <property type="entry name" value="PPR"/>
    <property type="match status" value="3"/>
</dbReference>
<evidence type="ECO:0000256" key="3">
    <source>
        <dbReference type="ARBA" id="ARBA00022946"/>
    </source>
</evidence>
<evidence type="ECO:0000256" key="2">
    <source>
        <dbReference type="ARBA" id="ARBA00022737"/>
    </source>
</evidence>
<dbReference type="OrthoDB" id="185373at2759"/>
<proteinExistence type="inferred from homology"/>
<comment type="caution">
    <text evidence="5">The sequence shown here is derived from an EMBL/GenBank/DDBJ whole genome shotgun (WGS) entry which is preliminary data.</text>
</comment>
<sequence>MRSSGLAPDTAWFRSALRSAGSPGDVCAVLGIMSASGVSPSVPLVVTLVHKLATAGDFVSARQLVEKMPEFGCVTDMSVYTALIDGTCSLRDADASLRLVEEMEGGNLGAGCTPNVVSYACLVKCPCENKRMVEALGVLDRMTCRGVMPNWVFVRTVVSGFCSVEMVADVYAMVERVVSDGSVSSEQCYNVMLVCLRRVGMDGEAEGLVQRMMKKGVRPSLLAGCVMVRELCNRNRLLDACYYRSHGRKWGAL</sequence>
<dbReference type="Pfam" id="PF13041">
    <property type="entry name" value="PPR_2"/>
    <property type="match status" value="1"/>
</dbReference>
<evidence type="ECO:0000256" key="1">
    <source>
        <dbReference type="ARBA" id="ARBA00007626"/>
    </source>
</evidence>
<dbReference type="Gene3D" id="1.25.40.10">
    <property type="entry name" value="Tetratricopeptide repeat domain"/>
    <property type="match status" value="2"/>
</dbReference>
<dbReference type="Pfam" id="PF01535">
    <property type="entry name" value="PPR"/>
    <property type="match status" value="3"/>
</dbReference>
<keyword evidence="6" id="KW-1185">Reference proteome</keyword>
<dbReference type="Proteomes" id="UP000479710">
    <property type="component" value="Unassembled WGS sequence"/>
</dbReference>
<name>A0A6G1DLJ9_9ORYZ</name>
<dbReference type="InterPro" id="IPR002885">
    <property type="entry name" value="PPR_rpt"/>
</dbReference>
<keyword evidence="2" id="KW-0677">Repeat</keyword>
<feature type="repeat" description="PPR" evidence="4">
    <location>
        <begin position="76"/>
        <end position="110"/>
    </location>
</feature>
<evidence type="ECO:0000313" key="5">
    <source>
        <dbReference type="EMBL" id="KAF0912593.1"/>
    </source>
</evidence>
<dbReference type="InterPro" id="IPR011990">
    <property type="entry name" value="TPR-like_helical_dom_sf"/>
</dbReference>
<reference evidence="5 6" key="1">
    <citation type="submission" date="2019-11" db="EMBL/GenBank/DDBJ databases">
        <title>Whole genome sequence of Oryza granulata.</title>
        <authorList>
            <person name="Li W."/>
        </authorList>
    </citation>
    <scope>NUCLEOTIDE SEQUENCE [LARGE SCALE GENOMIC DNA]</scope>
    <source>
        <strain evidence="6">cv. Menghai</strain>
        <tissue evidence="5">Leaf</tissue>
    </source>
</reference>
<gene>
    <name evidence="5" type="ORF">E2562_015282</name>
</gene>
<dbReference type="EMBL" id="SPHZ02000006">
    <property type="protein sequence ID" value="KAF0912593.1"/>
    <property type="molecule type" value="Genomic_DNA"/>
</dbReference>
<protein>
    <recommendedName>
        <fullName evidence="7">Pentacotripeptide-repeat region of PRORP domain-containing protein</fullName>
    </recommendedName>
</protein>
<evidence type="ECO:0000256" key="4">
    <source>
        <dbReference type="PROSITE-ProRule" id="PRU00708"/>
    </source>
</evidence>
<feature type="repeat" description="PPR" evidence="4">
    <location>
        <begin position="185"/>
        <end position="219"/>
    </location>
</feature>
<dbReference type="NCBIfam" id="TIGR00756">
    <property type="entry name" value="PPR"/>
    <property type="match status" value="2"/>
</dbReference>
<evidence type="ECO:0000313" key="6">
    <source>
        <dbReference type="Proteomes" id="UP000479710"/>
    </source>
</evidence>
<accession>A0A6G1DLJ9</accession>
<comment type="similarity">
    <text evidence="1">Belongs to the PPR family. P subfamily.</text>
</comment>
<dbReference type="PANTHER" id="PTHR47939:SF13">
    <property type="entry name" value="OS03G0201400 PROTEIN"/>
    <property type="match status" value="1"/>
</dbReference>
<dbReference type="PANTHER" id="PTHR47939">
    <property type="entry name" value="MEMBRANE-ASSOCIATED SALT-INDUCIBLE PROTEIN-LIKE"/>
    <property type="match status" value="1"/>
</dbReference>
<keyword evidence="3" id="KW-0809">Transit peptide</keyword>
<feature type="repeat" description="PPR" evidence="4">
    <location>
        <begin position="115"/>
        <end position="149"/>
    </location>
</feature>